<evidence type="ECO:0000313" key="1">
    <source>
        <dbReference type="Proteomes" id="UP000887540"/>
    </source>
</evidence>
<evidence type="ECO:0000313" key="2">
    <source>
        <dbReference type="WBParaSite" id="ACRNAN_scaffold21290.g10467.t1"/>
    </source>
</evidence>
<dbReference type="WBParaSite" id="ACRNAN_scaffold21290.g10467.t1">
    <property type="protein sequence ID" value="ACRNAN_scaffold21290.g10467.t1"/>
    <property type="gene ID" value="ACRNAN_scaffold21290.g10467"/>
</dbReference>
<dbReference type="SUPFAM" id="SSF50729">
    <property type="entry name" value="PH domain-like"/>
    <property type="match status" value="1"/>
</dbReference>
<protein>
    <submittedName>
        <fullName evidence="2">Uncharacterized protein</fullName>
    </submittedName>
</protein>
<accession>A0A914DBM4</accession>
<sequence length="67" mass="7705">MKCQAGALTFFQSKKRMYFGLDEMESKLVYYRDKSDFDKKRDKLGVISLENSACTLIDGNPKGFIVQ</sequence>
<dbReference type="AlphaFoldDB" id="A0A914DBM4"/>
<name>A0A914DBM4_9BILA</name>
<proteinExistence type="predicted"/>
<dbReference type="Proteomes" id="UP000887540">
    <property type="component" value="Unplaced"/>
</dbReference>
<keyword evidence="1" id="KW-1185">Reference proteome</keyword>
<reference evidence="2" key="1">
    <citation type="submission" date="2022-11" db="UniProtKB">
        <authorList>
            <consortium name="WormBaseParasite"/>
        </authorList>
    </citation>
    <scope>IDENTIFICATION</scope>
</reference>
<organism evidence="1 2">
    <name type="scientific">Acrobeloides nanus</name>
    <dbReference type="NCBI Taxonomy" id="290746"/>
    <lineage>
        <taxon>Eukaryota</taxon>
        <taxon>Metazoa</taxon>
        <taxon>Ecdysozoa</taxon>
        <taxon>Nematoda</taxon>
        <taxon>Chromadorea</taxon>
        <taxon>Rhabditida</taxon>
        <taxon>Tylenchina</taxon>
        <taxon>Cephalobomorpha</taxon>
        <taxon>Cephaloboidea</taxon>
        <taxon>Cephalobidae</taxon>
        <taxon>Acrobeloides</taxon>
    </lineage>
</organism>